<protein>
    <submittedName>
        <fullName evidence="2">Uncharacterized protein</fullName>
    </submittedName>
</protein>
<name>A0A7C9VMN4_9BRAD</name>
<comment type="caution">
    <text evidence="2">The sequence shown here is derived from an EMBL/GenBank/DDBJ whole genome shotgun (WGS) entry which is preliminary data.</text>
</comment>
<organism evidence="2 3">
    <name type="scientific">Candidatus Afipia apatlaquensis</name>
    <dbReference type="NCBI Taxonomy" id="2712852"/>
    <lineage>
        <taxon>Bacteria</taxon>
        <taxon>Pseudomonadati</taxon>
        <taxon>Pseudomonadota</taxon>
        <taxon>Alphaproteobacteria</taxon>
        <taxon>Hyphomicrobiales</taxon>
        <taxon>Nitrobacteraceae</taxon>
        <taxon>Afipia</taxon>
    </lineage>
</organism>
<gene>
    <name evidence="2" type="ORF">G4V63_12080</name>
</gene>
<evidence type="ECO:0000313" key="2">
    <source>
        <dbReference type="EMBL" id="NGX95933.1"/>
    </source>
</evidence>
<accession>A0A7C9VMN4</accession>
<proteinExistence type="predicted"/>
<sequence>MRHSTIDAVTTAPETSVPSSAAHPTPLNKITDVDGYASSLWPLNPGDVSPIRWWRTMPADHLGDAQHLLLRATLEDASAIKGHEWLAGLRDNAALCVAAALGALPITEISLKIDLAMSALTVSALSGNAGSVLVLSHILRLVPLDHPFAKELSVSWLALNLRRALEAKGVGKACASEARHASANRDAINHRAAFYAGDFS</sequence>
<evidence type="ECO:0000313" key="3">
    <source>
        <dbReference type="Proteomes" id="UP000480266"/>
    </source>
</evidence>
<dbReference type="EMBL" id="JAAMRR010000632">
    <property type="protein sequence ID" value="NGX95933.1"/>
    <property type="molecule type" value="Genomic_DNA"/>
</dbReference>
<reference evidence="2" key="1">
    <citation type="submission" date="2020-02" db="EMBL/GenBank/DDBJ databases">
        <title>Draft genome sequence of Candidatus Afipia apatlaquensis IBT-C3, a potential strain for decolorization of textile dyes.</title>
        <authorList>
            <person name="Sanchez-Reyes A."/>
            <person name="Breton-Deval L."/>
            <person name="Mangelson H."/>
            <person name="Sanchez-Flores A."/>
        </authorList>
    </citation>
    <scope>NUCLEOTIDE SEQUENCE [LARGE SCALE GENOMIC DNA]</scope>
    <source>
        <strain evidence="2">IBT-C3</strain>
    </source>
</reference>
<dbReference type="Proteomes" id="UP000480266">
    <property type="component" value="Unassembled WGS sequence"/>
</dbReference>
<keyword evidence="3" id="KW-1185">Reference proteome</keyword>
<dbReference type="AlphaFoldDB" id="A0A7C9VMN4"/>
<evidence type="ECO:0000256" key="1">
    <source>
        <dbReference type="SAM" id="MobiDB-lite"/>
    </source>
</evidence>
<feature type="region of interest" description="Disordered" evidence="1">
    <location>
        <begin position="1"/>
        <end position="24"/>
    </location>
</feature>